<keyword evidence="2" id="KW-1185">Reference proteome</keyword>
<dbReference type="RefSeq" id="WP_204018544.1">
    <property type="nucleotide sequence ID" value="NZ_BOOG01000065.1"/>
</dbReference>
<protein>
    <submittedName>
        <fullName evidence="1">Uncharacterized protein</fullName>
    </submittedName>
</protein>
<dbReference type="AlphaFoldDB" id="A0A8J3W2K4"/>
<proteinExistence type="predicted"/>
<evidence type="ECO:0000313" key="2">
    <source>
        <dbReference type="Proteomes" id="UP000610966"/>
    </source>
</evidence>
<accession>A0A8J3W2K4</accession>
<evidence type="ECO:0000313" key="1">
    <source>
        <dbReference type="EMBL" id="GIH72901.1"/>
    </source>
</evidence>
<reference evidence="1" key="1">
    <citation type="submission" date="2021-01" db="EMBL/GenBank/DDBJ databases">
        <title>Whole genome shotgun sequence of Sphaerimonospora thailandensis NBRC 107569.</title>
        <authorList>
            <person name="Komaki H."/>
            <person name="Tamura T."/>
        </authorList>
    </citation>
    <scope>NUCLEOTIDE SEQUENCE</scope>
    <source>
        <strain evidence="1">NBRC 107569</strain>
    </source>
</reference>
<comment type="caution">
    <text evidence="1">The sequence shown here is derived from an EMBL/GenBank/DDBJ whole genome shotgun (WGS) entry which is preliminary data.</text>
</comment>
<organism evidence="1 2">
    <name type="scientific">Sphaerimonospora thailandensis</name>
    <dbReference type="NCBI Taxonomy" id="795644"/>
    <lineage>
        <taxon>Bacteria</taxon>
        <taxon>Bacillati</taxon>
        <taxon>Actinomycetota</taxon>
        <taxon>Actinomycetes</taxon>
        <taxon>Streptosporangiales</taxon>
        <taxon>Streptosporangiaceae</taxon>
        <taxon>Sphaerimonospora</taxon>
    </lineage>
</organism>
<dbReference type="Proteomes" id="UP000610966">
    <property type="component" value="Unassembled WGS sequence"/>
</dbReference>
<name>A0A8J3W2K4_9ACTN</name>
<sequence>MLDRICDELLRAIEAEDADGALDAMRRLWEAVENGTSTGTSTVLASDTLTRILARLCPAIGEIPPGLGAHLATLGGALVEEGASPGPLVDPVVSGLCDSLEASARFAAAWRAVTDRDLPEPDRHDKAVIAAANRLSGRTRLLRRFKPLPSALPPARALHLSVAWATAEDWSLPATTLLQQSAAIRADLAGRERLRTAVSALVAVVGLREDLRCLTGLLAVLDDEPLIVLHRESGRGYRVTIGGIGDNFQLHTLLAHVLTGPSADGLLEGVRPPDPEWVAAATAGALEPVSGRIEGRFNLVDAYGEWIWNEGVPADIPLLDGHRVVVLDPPPYQRVWNIGRTYPMMRPQVHLDRILPSEETSSWLSQIAPARTPSSGPGRTVS</sequence>
<dbReference type="EMBL" id="BOOG01000065">
    <property type="protein sequence ID" value="GIH72901.1"/>
    <property type="molecule type" value="Genomic_DNA"/>
</dbReference>
<gene>
    <name evidence="1" type="ORF">Mth01_51540</name>
</gene>